<name>A0A1L7AC70_9PROT</name>
<proteinExistence type="predicted"/>
<dbReference type="Pfam" id="PF13946">
    <property type="entry name" value="DUF4214"/>
    <property type="match status" value="2"/>
</dbReference>
<accession>A0A1L7AC70</accession>
<dbReference type="RefSeq" id="WP_075797294.1">
    <property type="nucleotide sequence ID" value="NZ_CP015583.1"/>
</dbReference>
<sequence>MAAPANDDIASATVISSLPVFLTGSNVEATQQSGEPNTTWSGFMNHSLWFVYQPTATGNVAFNTNGSDFDTTLTVWSTTGDNAFGSLALVTENDDSPYSPASEVNFTATQGLTYYIELDGYNSRTGNYVLASGSLAPNPAPTVSSVQVDTTDTTLHLGQEASLIVALSADVLVTGTPTLSLDTGGTATYDPTASDSTHLVFRFTVGAGEQTAHLNVLGIDLHGGSILSASYVAADLSGLVLDQDSALGVDGILPVATLTQMDAGAGTADSVRYEVHFSEAVTGVDASDFQLLSTGLPEAAIKSVTAQDDSTYVVSIDAPLGIGSLSLQLRADGSGIADAAGNALANDASGAGYDLSHTGSTYLAILYEGYLGRAADTEGLTFWTQGMADGLSRTDMARVLLSSDEAIAQQAGQTDTAFIEGLYGSMLGRTAADNEIASWLDVLQHGASRADVLSGFAGAAETLDHWQALSRTDADTRGEQASLIRALYGTALGRDPDAGEIKFYQSVIEQGGSNLAQTFANSDEFASLHANQSSGEFVEALYQGGLGRQAEAEGLAFWTHLLDSGSMDRAQITQNIAQSSEAHQHWALV</sequence>
<evidence type="ECO:0000259" key="1">
    <source>
        <dbReference type="Pfam" id="PF13946"/>
    </source>
</evidence>
<evidence type="ECO:0000313" key="3">
    <source>
        <dbReference type="Proteomes" id="UP000185494"/>
    </source>
</evidence>
<dbReference type="EMBL" id="CP015583">
    <property type="protein sequence ID" value="APT56351.1"/>
    <property type="molecule type" value="Genomic_DNA"/>
</dbReference>
<dbReference type="STRING" id="257708.RGI145_03755"/>
<protein>
    <recommendedName>
        <fullName evidence="1">DUF4214 domain-containing protein</fullName>
    </recommendedName>
</protein>
<dbReference type="Gene3D" id="2.60.120.380">
    <property type="match status" value="1"/>
</dbReference>
<dbReference type="KEGG" id="rgi:RGI145_03755"/>
<dbReference type="Proteomes" id="UP000185494">
    <property type="component" value="Chromosome 1"/>
</dbReference>
<reference evidence="2 3" key="1">
    <citation type="submission" date="2016-05" db="EMBL/GenBank/DDBJ databases">
        <title>Complete Genome and Methylome Analysis of Psychrotrophic Bacterial Isolates from Antarctic Lake Untersee.</title>
        <authorList>
            <person name="Fomenkov A."/>
            <person name="Akimov V.N."/>
            <person name="Vasilyeva L.V."/>
            <person name="Andersen D."/>
            <person name="Vincze T."/>
            <person name="Roberts R.J."/>
        </authorList>
    </citation>
    <scope>NUCLEOTIDE SEQUENCE [LARGE SCALE GENOMIC DNA]</scope>
    <source>
        <strain evidence="2 3">U14-5</strain>
    </source>
</reference>
<organism evidence="2 3">
    <name type="scientific">Roseomonas gilardii</name>
    <dbReference type="NCBI Taxonomy" id="257708"/>
    <lineage>
        <taxon>Bacteria</taxon>
        <taxon>Pseudomonadati</taxon>
        <taxon>Pseudomonadota</taxon>
        <taxon>Alphaproteobacteria</taxon>
        <taxon>Acetobacterales</taxon>
        <taxon>Roseomonadaceae</taxon>
        <taxon>Roseomonas</taxon>
    </lineage>
</organism>
<feature type="domain" description="DUF4214" evidence="1">
    <location>
        <begin position="516"/>
        <end position="585"/>
    </location>
</feature>
<feature type="domain" description="DUF4214" evidence="1">
    <location>
        <begin position="399"/>
        <end position="463"/>
    </location>
</feature>
<gene>
    <name evidence="2" type="ORF">RGI145_03755</name>
</gene>
<dbReference type="InterPro" id="IPR025282">
    <property type="entry name" value="DUF4214"/>
</dbReference>
<dbReference type="AlphaFoldDB" id="A0A1L7AC70"/>
<dbReference type="Gene3D" id="1.10.3130.20">
    <property type="entry name" value="Phycobilisome linker domain"/>
    <property type="match status" value="2"/>
</dbReference>
<evidence type="ECO:0000313" key="2">
    <source>
        <dbReference type="EMBL" id="APT56351.1"/>
    </source>
</evidence>
<dbReference type="InterPro" id="IPR038255">
    <property type="entry name" value="PBS_linker_sf"/>
</dbReference>